<dbReference type="RefSeq" id="WP_072932795.1">
    <property type="nucleotide sequence ID" value="NZ_BMFL01000025.1"/>
</dbReference>
<dbReference type="InterPro" id="IPR050179">
    <property type="entry name" value="Trans_hexapeptide_repeat"/>
</dbReference>
<comment type="similarity">
    <text evidence="1">Belongs to the transferase hexapeptide repeat family.</text>
</comment>
<proteinExistence type="inferred from homology"/>
<keyword evidence="8" id="KW-1185">Reference proteome</keyword>
<dbReference type="SUPFAM" id="SSF51161">
    <property type="entry name" value="Trimeric LpxA-like enzymes"/>
    <property type="match status" value="1"/>
</dbReference>
<dbReference type="AlphaFoldDB" id="A0A1M7A5V3"/>
<reference evidence="7" key="2">
    <citation type="submission" date="2016-11" db="EMBL/GenBank/DDBJ databases">
        <authorList>
            <person name="Varghese N."/>
            <person name="Submissions S."/>
        </authorList>
    </citation>
    <scope>NUCLEOTIDE SEQUENCE [LARGE SCALE GENOMIC DNA]</scope>
    <source>
        <strain evidence="7">DSM 27989</strain>
    </source>
</reference>
<dbReference type="InterPro" id="IPR011004">
    <property type="entry name" value="Trimer_LpxA-like_sf"/>
</dbReference>
<keyword evidence="3" id="KW-0677">Repeat</keyword>
<dbReference type="Proteomes" id="UP000650994">
    <property type="component" value="Unassembled WGS sequence"/>
</dbReference>
<evidence type="ECO:0000313" key="6">
    <source>
        <dbReference type="EMBL" id="SHL38033.1"/>
    </source>
</evidence>
<evidence type="ECO:0000313" key="8">
    <source>
        <dbReference type="Proteomes" id="UP000650994"/>
    </source>
</evidence>
<evidence type="ECO:0000313" key="5">
    <source>
        <dbReference type="EMBL" id="GGF10252.1"/>
    </source>
</evidence>
<dbReference type="CDD" id="cd03349">
    <property type="entry name" value="LbH_XAT"/>
    <property type="match status" value="1"/>
</dbReference>
<gene>
    <name evidence="5" type="ORF">GCM10010984_29260</name>
    <name evidence="6" type="ORF">SAMN05443634_108181</name>
</gene>
<reference evidence="5" key="1">
    <citation type="journal article" date="2014" name="Int. J. Syst. Evol. Microbiol.">
        <title>Complete genome of a new Firmicutes species belonging to the dominant human colonic microbiota ('Ruminococcus bicirculans') reveals two chromosomes and a selective capacity to utilize plant glucans.</title>
        <authorList>
            <consortium name="NISC Comparative Sequencing Program"/>
            <person name="Wegmann U."/>
            <person name="Louis P."/>
            <person name="Goesmann A."/>
            <person name="Henrissat B."/>
            <person name="Duncan S.H."/>
            <person name="Flint H.J."/>
        </authorList>
    </citation>
    <scope>NUCLEOTIDE SEQUENCE</scope>
    <source>
        <strain evidence="5">CGMCC 1.12707</strain>
    </source>
</reference>
<dbReference type="EMBL" id="BMFL01000025">
    <property type="protein sequence ID" value="GGF10252.1"/>
    <property type="molecule type" value="Genomic_DNA"/>
</dbReference>
<keyword evidence="4" id="KW-0012">Acyltransferase</keyword>
<evidence type="ECO:0000313" key="7">
    <source>
        <dbReference type="Proteomes" id="UP000184120"/>
    </source>
</evidence>
<dbReference type="EMBL" id="FRBH01000008">
    <property type="protein sequence ID" value="SHL38033.1"/>
    <property type="molecule type" value="Genomic_DNA"/>
</dbReference>
<dbReference type="InterPro" id="IPR018357">
    <property type="entry name" value="Hexapep_transf_CS"/>
</dbReference>
<keyword evidence="2 6" id="KW-0808">Transferase</keyword>
<dbReference type="Gene3D" id="2.160.10.10">
    <property type="entry name" value="Hexapeptide repeat proteins"/>
    <property type="match status" value="1"/>
</dbReference>
<evidence type="ECO:0000256" key="1">
    <source>
        <dbReference type="ARBA" id="ARBA00007274"/>
    </source>
</evidence>
<evidence type="ECO:0000256" key="2">
    <source>
        <dbReference type="ARBA" id="ARBA00022679"/>
    </source>
</evidence>
<dbReference type="PROSITE" id="PS00101">
    <property type="entry name" value="HEXAPEP_TRANSFERASES"/>
    <property type="match status" value="1"/>
</dbReference>
<evidence type="ECO:0000256" key="4">
    <source>
        <dbReference type="ARBA" id="ARBA00023315"/>
    </source>
</evidence>
<organism evidence="6 7">
    <name type="scientific">Chishuiella changwenlii</name>
    <dbReference type="NCBI Taxonomy" id="1434701"/>
    <lineage>
        <taxon>Bacteria</taxon>
        <taxon>Pseudomonadati</taxon>
        <taxon>Bacteroidota</taxon>
        <taxon>Flavobacteriia</taxon>
        <taxon>Flavobacteriales</taxon>
        <taxon>Weeksellaceae</taxon>
        <taxon>Chishuiella</taxon>
    </lineage>
</organism>
<reference evidence="6" key="3">
    <citation type="submission" date="2016-11" db="EMBL/GenBank/DDBJ databases">
        <authorList>
            <person name="Jaros S."/>
            <person name="Januszkiewicz K."/>
            <person name="Wedrychowicz H."/>
        </authorList>
    </citation>
    <scope>NUCLEOTIDE SEQUENCE [LARGE SCALE GENOMIC DNA]</scope>
    <source>
        <strain evidence="6">DSM 27989</strain>
    </source>
</reference>
<evidence type="ECO:0000256" key="3">
    <source>
        <dbReference type="ARBA" id="ARBA00022737"/>
    </source>
</evidence>
<reference evidence="8" key="4">
    <citation type="journal article" date="2019" name="Int. J. Syst. Evol. Microbiol.">
        <title>The Global Catalogue of Microorganisms (GCM) 10K type strain sequencing project: providing services to taxonomists for standard genome sequencing and annotation.</title>
        <authorList>
            <consortium name="The Broad Institute Genomics Platform"/>
            <consortium name="The Broad Institute Genome Sequencing Center for Infectious Disease"/>
            <person name="Wu L."/>
            <person name="Ma J."/>
        </authorList>
    </citation>
    <scope>NUCLEOTIDE SEQUENCE [LARGE SCALE GENOMIC DNA]</scope>
    <source>
        <strain evidence="8">CGMCC 1.12707</strain>
    </source>
</reference>
<reference evidence="5" key="5">
    <citation type="submission" date="2024-05" db="EMBL/GenBank/DDBJ databases">
        <authorList>
            <person name="Sun Q."/>
            <person name="Zhou Y."/>
        </authorList>
    </citation>
    <scope>NUCLEOTIDE SEQUENCE</scope>
    <source>
        <strain evidence="5">CGMCC 1.12707</strain>
    </source>
</reference>
<sequence length="220" mass="24574">MIILLKVLNSIRVDIIIYLKKKYKIVKWRSKNKHNSIVIETLLKNYDMIKVGNNSYGNINVESFENEIEGLVIGNYVSIASGVKFILGGNHQINTFTSYPLKSSFIEKTPSVDAKSKGKIIVDDEVWIGNGVIVLSGVTIGKGAIIAAGSVVTKDVKPFSIVGGNPAKFIKYRFSENLIKLREDVDINDISKEKFIDNINLFYEDLSTDILSKIKNIEKS</sequence>
<dbReference type="STRING" id="1434701.SAMN05443634_108181"/>
<accession>A0A1M7A5V3</accession>
<dbReference type="GO" id="GO:0016746">
    <property type="term" value="F:acyltransferase activity"/>
    <property type="evidence" value="ECO:0007669"/>
    <property type="project" value="UniProtKB-KW"/>
</dbReference>
<dbReference type="Pfam" id="PF00132">
    <property type="entry name" value="Hexapep"/>
    <property type="match status" value="1"/>
</dbReference>
<dbReference type="InterPro" id="IPR001451">
    <property type="entry name" value="Hexapep"/>
</dbReference>
<name>A0A1M7A5V3_9FLAO</name>
<protein>
    <submittedName>
        <fullName evidence="6">Acetyltransferase (Isoleucine patch superfamily)</fullName>
    </submittedName>
</protein>
<dbReference type="PANTHER" id="PTHR43300">
    <property type="entry name" value="ACETYLTRANSFERASE"/>
    <property type="match status" value="1"/>
</dbReference>
<dbReference type="Proteomes" id="UP000184120">
    <property type="component" value="Unassembled WGS sequence"/>
</dbReference>
<dbReference type="OrthoDB" id="9814490at2"/>
<dbReference type="PANTHER" id="PTHR43300:SF11">
    <property type="entry name" value="ACETYLTRANSFERASE RV3034C-RELATED"/>
    <property type="match status" value="1"/>
</dbReference>